<comment type="caution">
    <text evidence="1">The sequence shown here is derived from an EMBL/GenBank/DDBJ whole genome shotgun (WGS) entry which is preliminary data.</text>
</comment>
<organism evidence="1 2">
    <name type="scientific">Mesotoga infera</name>
    <dbReference type="NCBI Taxonomy" id="1236046"/>
    <lineage>
        <taxon>Bacteria</taxon>
        <taxon>Thermotogati</taxon>
        <taxon>Thermotogota</taxon>
        <taxon>Thermotogae</taxon>
        <taxon>Kosmotogales</taxon>
        <taxon>Kosmotogaceae</taxon>
        <taxon>Mesotoga</taxon>
    </lineage>
</organism>
<dbReference type="EMBL" id="LGGW01000107">
    <property type="protein sequence ID" value="KUK89231.1"/>
    <property type="molecule type" value="Genomic_DNA"/>
</dbReference>
<evidence type="ECO:0000313" key="2">
    <source>
        <dbReference type="Proteomes" id="UP000055014"/>
    </source>
</evidence>
<dbReference type="AlphaFoldDB" id="A0A117M7W3"/>
<name>A0A117M7W3_9BACT</name>
<dbReference type="Proteomes" id="UP000055014">
    <property type="component" value="Unassembled WGS sequence"/>
</dbReference>
<gene>
    <name evidence="1" type="ORF">XE02_1112</name>
</gene>
<dbReference type="SUPFAM" id="SSF51735">
    <property type="entry name" value="NAD(P)-binding Rossmann-fold domains"/>
    <property type="match status" value="1"/>
</dbReference>
<evidence type="ECO:0000313" key="1">
    <source>
        <dbReference type="EMBL" id="KUK89231.1"/>
    </source>
</evidence>
<dbReference type="InterPro" id="IPR036291">
    <property type="entry name" value="NAD(P)-bd_dom_sf"/>
</dbReference>
<sequence>MQDILQKFSLKGKNVVITGGAGILGSVIAKGLGNAGASVLIADIVDTNNLVGN</sequence>
<proteinExistence type="predicted"/>
<feature type="non-terminal residue" evidence="1">
    <location>
        <position position="53"/>
    </location>
</feature>
<accession>A0A117M7W3</accession>
<dbReference type="Gene3D" id="3.40.50.720">
    <property type="entry name" value="NAD(P)-binding Rossmann-like Domain"/>
    <property type="match status" value="1"/>
</dbReference>
<reference evidence="2" key="1">
    <citation type="journal article" date="2015" name="MBio">
        <title>Genome-Resolved Metagenomic Analysis Reveals Roles for Candidate Phyla and Other Microbial Community Members in Biogeochemical Transformations in Oil Reservoirs.</title>
        <authorList>
            <person name="Hu P."/>
            <person name="Tom L."/>
            <person name="Singh A."/>
            <person name="Thomas B.C."/>
            <person name="Baker B.J."/>
            <person name="Piceno Y.M."/>
            <person name="Andersen G.L."/>
            <person name="Banfield J.F."/>
        </authorList>
    </citation>
    <scope>NUCLEOTIDE SEQUENCE [LARGE SCALE GENOMIC DNA]</scope>
</reference>
<protein>
    <submittedName>
        <fullName evidence="1">Short-chain dehydrogenase/reductase SDR</fullName>
    </submittedName>
</protein>